<comment type="caution">
    <text evidence="2">The sequence shown here is derived from an EMBL/GenBank/DDBJ whole genome shotgun (WGS) entry which is preliminary data.</text>
</comment>
<sequence>MPVKLCQEEVNAVEDVSTDLWHTRLGNLSQKGLSILAKKNFLL</sequence>
<evidence type="ECO:0000259" key="1">
    <source>
        <dbReference type="Pfam" id="PF13976"/>
    </source>
</evidence>
<feature type="domain" description="GAG-pre-integrase" evidence="1">
    <location>
        <begin position="14"/>
        <end position="42"/>
    </location>
</feature>
<dbReference type="EMBL" id="ASHM01199950">
    <property type="protein sequence ID" value="PNX66876.1"/>
    <property type="molecule type" value="Genomic_DNA"/>
</dbReference>
<reference evidence="2 3" key="1">
    <citation type="journal article" date="2014" name="Am. J. Bot.">
        <title>Genome assembly and annotation for red clover (Trifolium pratense; Fabaceae).</title>
        <authorList>
            <person name="Istvanek J."/>
            <person name="Jaros M."/>
            <person name="Krenek A."/>
            <person name="Repkova J."/>
        </authorList>
    </citation>
    <scope>NUCLEOTIDE SEQUENCE [LARGE SCALE GENOMIC DNA]</scope>
    <source>
        <strain evidence="3">cv. Tatra</strain>
        <tissue evidence="2">Young leaves</tissue>
    </source>
</reference>
<dbReference type="AlphaFoldDB" id="A0A2K3KKS8"/>
<accession>A0A2K3KKS8</accession>
<feature type="non-terminal residue" evidence="2">
    <location>
        <position position="43"/>
    </location>
</feature>
<evidence type="ECO:0000313" key="3">
    <source>
        <dbReference type="Proteomes" id="UP000236291"/>
    </source>
</evidence>
<dbReference type="Pfam" id="PF13976">
    <property type="entry name" value="gag_pre-integrs"/>
    <property type="match status" value="1"/>
</dbReference>
<dbReference type="Proteomes" id="UP000236291">
    <property type="component" value="Unassembled WGS sequence"/>
</dbReference>
<name>A0A2K3KKS8_TRIPR</name>
<organism evidence="2 3">
    <name type="scientific">Trifolium pratense</name>
    <name type="common">Red clover</name>
    <dbReference type="NCBI Taxonomy" id="57577"/>
    <lineage>
        <taxon>Eukaryota</taxon>
        <taxon>Viridiplantae</taxon>
        <taxon>Streptophyta</taxon>
        <taxon>Embryophyta</taxon>
        <taxon>Tracheophyta</taxon>
        <taxon>Spermatophyta</taxon>
        <taxon>Magnoliopsida</taxon>
        <taxon>eudicotyledons</taxon>
        <taxon>Gunneridae</taxon>
        <taxon>Pentapetalae</taxon>
        <taxon>rosids</taxon>
        <taxon>fabids</taxon>
        <taxon>Fabales</taxon>
        <taxon>Fabaceae</taxon>
        <taxon>Papilionoideae</taxon>
        <taxon>50 kb inversion clade</taxon>
        <taxon>NPAAA clade</taxon>
        <taxon>Hologalegina</taxon>
        <taxon>IRL clade</taxon>
        <taxon>Trifolieae</taxon>
        <taxon>Trifolium</taxon>
    </lineage>
</organism>
<dbReference type="InterPro" id="IPR025724">
    <property type="entry name" value="GAG-pre-integrase_dom"/>
</dbReference>
<proteinExistence type="predicted"/>
<evidence type="ECO:0000313" key="2">
    <source>
        <dbReference type="EMBL" id="PNX66876.1"/>
    </source>
</evidence>
<reference evidence="2 3" key="2">
    <citation type="journal article" date="2017" name="Front. Plant Sci.">
        <title>Gene Classification and Mining of Molecular Markers Useful in Red Clover (Trifolium pratense) Breeding.</title>
        <authorList>
            <person name="Istvanek J."/>
            <person name="Dluhosova J."/>
            <person name="Dluhos P."/>
            <person name="Patkova L."/>
            <person name="Nedelnik J."/>
            <person name="Repkova J."/>
        </authorList>
    </citation>
    <scope>NUCLEOTIDE SEQUENCE [LARGE SCALE GENOMIC DNA]</scope>
    <source>
        <strain evidence="3">cv. Tatra</strain>
        <tissue evidence="2">Young leaves</tissue>
    </source>
</reference>
<protein>
    <recommendedName>
        <fullName evidence="1">GAG-pre-integrase domain-containing protein</fullName>
    </recommendedName>
</protein>
<gene>
    <name evidence="2" type="ORF">L195_g063257</name>
</gene>